<dbReference type="FunFam" id="3.80.10.10:FF:000273">
    <property type="entry name" value="Leucine Rich Repeat domain protein"/>
    <property type="match status" value="1"/>
</dbReference>
<dbReference type="SMART" id="SM00369">
    <property type="entry name" value="LRR_TYP"/>
    <property type="match status" value="4"/>
</dbReference>
<proteinExistence type="predicted"/>
<feature type="compositionally biased region" description="Low complexity" evidence="5">
    <location>
        <begin position="288"/>
        <end position="301"/>
    </location>
</feature>
<dbReference type="PANTHER" id="PTHR15454:SF69">
    <property type="entry name" value="SERINE_THREONINE-PROTEIN KINASE 11-INTERACTING PROTEIN"/>
    <property type="match status" value="1"/>
</dbReference>
<feature type="region of interest" description="Disordered" evidence="5">
    <location>
        <begin position="752"/>
        <end position="772"/>
    </location>
</feature>
<evidence type="ECO:0000256" key="3">
    <source>
        <dbReference type="ARBA" id="ARBA00022614"/>
    </source>
</evidence>
<dbReference type="STRING" id="1051890.A0A3N4LFK7"/>
<dbReference type="Gene3D" id="3.80.10.10">
    <property type="entry name" value="Ribonuclease Inhibitor"/>
    <property type="match status" value="2"/>
</dbReference>
<reference evidence="6 7" key="1">
    <citation type="journal article" date="2018" name="Nat. Ecol. Evol.">
        <title>Pezizomycetes genomes reveal the molecular basis of ectomycorrhizal truffle lifestyle.</title>
        <authorList>
            <person name="Murat C."/>
            <person name="Payen T."/>
            <person name="Noel B."/>
            <person name="Kuo A."/>
            <person name="Morin E."/>
            <person name="Chen J."/>
            <person name="Kohler A."/>
            <person name="Krizsan K."/>
            <person name="Balestrini R."/>
            <person name="Da Silva C."/>
            <person name="Montanini B."/>
            <person name="Hainaut M."/>
            <person name="Levati E."/>
            <person name="Barry K.W."/>
            <person name="Belfiori B."/>
            <person name="Cichocki N."/>
            <person name="Clum A."/>
            <person name="Dockter R.B."/>
            <person name="Fauchery L."/>
            <person name="Guy J."/>
            <person name="Iotti M."/>
            <person name="Le Tacon F."/>
            <person name="Lindquist E.A."/>
            <person name="Lipzen A."/>
            <person name="Malagnac F."/>
            <person name="Mello A."/>
            <person name="Molinier V."/>
            <person name="Miyauchi S."/>
            <person name="Poulain J."/>
            <person name="Riccioni C."/>
            <person name="Rubini A."/>
            <person name="Sitrit Y."/>
            <person name="Splivallo R."/>
            <person name="Traeger S."/>
            <person name="Wang M."/>
            <person name="Zifcakova L."/>
            <person name="Wipf D."/>
            <person name="Zambonelli A."/>
            <person name="Paolocci F."/>
            <person name="Nowrousian M."/>
            <person name="Ottonello S."/>
            <person name="Baldrian P."/>
            <person name="Spatafora J.W."/>
            <person name="Henrissat B."/>
            <person name="Nagy L.G."/>
            <person name="Aury J.M."/>
            <person name="Wincker P."/>
            <person name="Grigoriev I.V."/>
            <person name="Bonfante P."/>
            <person name="Martin F.M."/>
        </authorList>
    </citation>
    <scope>NUCLEOTIDE SEQUENCE [LARGE SCALE GENOMIC DNA]</scope>
    <source>
        <strain evidence="6 7">ATCC MYA-4762</strain>
    </source>
</reference>
<keyword evidence="4" id="KW-0677">Repeat</keyword>
<sequence length="772" mass="84453">MESEDGKVFIKHLAHYVRTHEKALANALQLQRRSVPARPNVVGSAPTHSPTTPTHFASSQSASSALAAALSLPSLSFSSQNAKPVKLSLTPHHLFYLLTRFQGLNISVGPMDVRLESLRAEASHSSNRYVSFNRTSRQDIDNLSIHSTSSVRSVMSGVSSLWSSFGLGGPPSASKIEKSKLALEADLKYLYSAFTKIPCLKLAPDRKAKLVEGFEEFPFDTAVPLLCFKNVSALEITDIDIRQFFGWDQIAERVRSLSVRKGGIEDVAELIIAIVLDDMDKRRRRSSKAQSSPIISHSPSPAGYSNERESSPIPAGYSNERETSSAPPSPKAEQAPHSLSGSAPASHPMSRGASGSSRERSRPRSSSPTRGPNAAWNTVSHHRSSRMRRSGSGGSHSSTSDVTSMGTLPASKWRFLRHLCLAENNLTSISTTALAPLASSLTSLDLSSNHFNAVPDAINVLSNLRALNLSNNTIDSLHSLTRNPLPAITAFNLRANRLSSLAGIERLLSLERVDLRDNALTDPTELARLTSAPNIAEIWVAHNPFTKTHASYRITIFNLFRSTPGYTEDIILDGSGPGMVERRSLIDRVAEPPNPPVIKPPQHPSLAPTKIASVEAKKRDDSQFLQQRDSEKSIHLVPQGQVARARKKGGRRRVVELMRDDPTPQYEEHSPNAASQVTQTQLMTPRTISMEGIPHETIPAPVPRNQSTTDPLDWELRGDEFRKRVEALKSEVGSGWLTVLSEEGWDRPHGFHQFTSDSITPPASQISTPLTL</sequence>
<feature type="compositionally biased region" description="Low complexity" evidence="5">
    <location>
        <begin position="44"/>
        <end position="58"/>
    </location>
</feature>
<feature type="region of interest" description="Disordered" evidence="5">
    <location>
        <begin position="282"/>
        <end position="404"/>
    </location>
</feature>
<accession>A0A3N4LFK7</accession>
<dbReference type="SUPFAM" id="SSF52075">
    <property type="entry name" value="Outer arm dynein light chain 1"/>
    <property type="match status" value="1"/>
</dbReference>
<feature type="compositionally biased region" description="Basic and acidic residues" evidence="5">
    <location>
        <begin position="659"/>
        <end position="670"/>
    </location>
</feature>
<dbReference type="InParanoid" id="A0A3N4LFK7"/>
<dbReference type="GO" id="GO:0005737">
    <property type="term" value="C:cytoplasm"/>
    <property type="evidence" value="ECO:0007669"/>
    <property type="project" value="UniProtKB-SubCell"/>
</dbReference>
<dbReference type="InterPro" id="IPR032675">
    <property type="entry name" value="LRR_dom_sf"/>
</dbReference>
<feature type="compositionally biased region" description="Polar residues" evidence="5">
    <location>
        <begin position="753"/>
        <end position="772"/>
    </location>
</feature>
<dbReference type="Proteomes" id="UP000267821">
    <property type="component" value="Unassembled WGS sequence"/>
</dbReference>
<evidence type="ECO:0000256" key="5">
    <source>
        <dbReference type="SAM" id="MobiDB-lite"/>
    </source>
</evidence>
<evidence type="ECO:0000313" key="6">
    <source>
        <dbReference type="EMBL" id="RPB21673.1"/>
    </source>
</evidence>
<dbReference type="PANTHER" id="PTHR15454">
    <property type="entry name" value="NISCHARIN RELATED"/>
    <property type="match status" value="1"/>
</dbReference>
<dbReference type="InterPro" id="IPR003591">
    <property type="entry name" value="Leu-rich_rpt_typical-subtyp"/>
</dbReference>
<dbReference type="PROSITE" id="PS51450">
    <property type="entry name" value="LRR"/>
    <property type="match status" value="1"/>
</dbReference>
<comment type="subcellular location">
    <subcellularLocation>
        <location evidence="1">Cytoplasm</location>
    </subcellularLocation>
</comment>
<evidence type="ECO:0000256" key="2">
    <source>
        <dbReference type="ARBA" id="ARBA00022490"/>
    </source>
</evidence>
<dbReference type="AlphaFoldDB" id="A0A3N4LFK7"/>
<dbReference type="InterPro" id="IPR001611">
    <property type="entry name" value="Leu-rich_rpt"/>
</dbReference>
<name>A0A3N4LFK7_9PEZI</name>
<feature type="region of interest" description="Disordered" evidence="5">
    <location>
        <begin position="37"/>
        <end position="58"/>
    </location>
</feature>
<evidence type="ECO:0008006" key="8">
    <source>
        <dbReference type="Google" id="ProtNLM"/>
    </source>
</evidence>
<evidence type="ECO:0000313" key="7">
    <source>
        <dbReference type="Proteomes" id="UP000267821"/>
    </source>
</evidence>
<organism evidence="6 7">
    <name type="scientific">Terfezia boudieri ATCC MYA-4762</name>
    <dbReference type="NCBI Taxonomy" id="1051890"/>
    <lineage>
        <taxon>Eukaryota</taxon>
        <taxon>Fungi</taxon>
        <taxon>Dikarya</taxon>
        <taxon>Ascomycota</taxon>
        <taxon>Pezizomycotina</taxon>
        <taxon>Pezizomycetes</taxon>
        <taxon>Pezizales</taxon>
        <taxon>Pezizaceae</taxon>
        <taxon>Terfezia</taxon>
    </lineage>
</organism>
<keyword evidence="7" id="KW-1185">Reference proteome</keyword>
<dbReference type="EMBL" id="ML121558">
    <property type="protein sequence ID" value="RPB21673.1"/>
    <property type="molecule type" value="Genomic_DNA"/>
</dbReference>
<keyword evidence="2" id="KW-0963">Cytoplasm</keyword>
<evidence type="ECO:0000256" key="1">
    <source>
        <dbReference type="ARBA" id="ARBA00004496"/>
    </source>
</evidence>
<dbReference type="OrthoDB" id="676979at2759"/>
<feature type="compositionally biased region" description="Low complexity" evidence="5">
    <location>
        <begin position="395"/>
        <end position="404"/>
    </location>
</feature>
<dbReference type="Pfam" id="PF13855">
    <property type="entry name" value="LRR_8"/>
    <property type="match status" value="1"/>
</dbReference>
<feature type="compositionally biased region" description="Basic residues" evidence="5">
    <location>
        <begin position="380"/>
        <end position="389"/>
    </location>
</feature>
<gene>
    <name evidence="6" type="ORF">L211DRAFT_790211</name>
</gene>
<feature type="region of interest" description="Disordered" evidence="5">
    <location>
        <begin position="659"/>
        <end position="679"/>
    </location>
</feature>
<evidence type="ECO:0000256" key="4">
    <source>
        <dbReference type="ARBA" id="ARBA00022737"/>
    </source>
</evidence>
<keyword evidence="3" id="KW-0433">Leucine-rich repeat</keyword>
<protein>
    <recommendedName>
        <fullName evidence="8">L domain-like protein</fullName>
    </recommendedName>
</protein>